<dbReference type="Proteomes" id="UP000756921">
    <property type="component" value="Unassembled WGS sequence"/>
</dbReference>
<sequence length="247" mass="28253">MVNFLSMLATTTGLVALVVAVPTNNTGVFSFPSPKSDLEARYSSVSINCRRLCRSPKWEEGKACNAVCQGSTNDKSEHLNKKQRKNLALTLFPWDADHINTLSKHSIKDYLFEHLDRSLFADSKRRRHQPSDLVDEQPAAAVNTTLHHLQVRKSTKVNCKYLCDRDASVFNQCACDAVCKHNRDKQDCKEKIHRMSKLRTLTACFFPGEAERKFVECKHATQRHKCFQRMFDSQWPDMEHFPGSSDC</sequence>
<proteinExistence type="predicted"/>
<dbReference type="OrthoDB" id="10404501at2759"/>
<keyword evidence="1" id="KW-0732">Signal</keyword>
<dbReference type="EMBL" id="WJXW01000002">
    <property type="protein sequence ID" value="KAF9739934.1"/>
    <property type="molecule type" value="Genomic_DNA"/>
</dbReference>
<feature type="chain" id="PRO_5040483120" description="Domain of unknown function DB domain-containing protein" evidence="1">
    <location>
        <begin position="21"/>
        <end position="247"/>
    </location>
</feature>
<evidence type="ECO:0000313" key="3">
    <source>
        <dbReference type="Proteomes" id="UP000756921"/>
    </source>
</evidence>
<name>A0A9P6GQY8_9PLEO</name>
<comment type="caution">
    <text evidence="2">The sequence shown here is derived from an EMBL/GenBank/DDBJ whole genome shotgun (WGS) entry which is preliminary data.</text>
</comment>
<keyword evidence="3" id="KW-1185">Reference proteome</keyword>
<evidence type="ECO:0008006" key="4">
    <source>
        <dbReference type="Google" id="ProtNLM"/>
    </source>
</evidence>
<organism evidence="2 3">
    <name type="scientific">Paraphaeosphaeria minitans</name>
    <dbReference type="NCBI Taxonomy" id="565426"/>
    <lineage>
        <taxon>Eukaryota</taxon>
        <taxon>Fungi</taxon>
        <taxon>Dikarya</taxon>
        <taxon>Ascomycota</taxon>
        <taxon>Pezizomycotina</taxon>
        <taxon>Dothideomycetes</taxon>
        <taxon>Pleosporomycetidae</taxon>
        <taxon>Pleosporales</taxon>
        <taxon>Massarineae</taxon>
        <taxon>Didymosphaeriaceae</taxon>
        <taxon>Paraphaeosphaeria</taxon>
    </lineage>
</organism>
<feature type="signal peptide" evidence="1">
    <location>
        <begin position="1"/>
        <end position="20"/>
    </location>
</feature>
<evidence type="ECO:0000313" key="2">
    <source>
        <dbReference type="EMBL" id="KAF9739934.1"/>
    </source>
</evidence>
<gene>
    <name evidence="2" type="ORF">PMIN01_02569</name>
</gene>
<evidence type="ECO:0000256" key="1">
    <source>
        <dbReference type="SAM" id="SignalP"/>
    </source>
</evidence>
<protein>
    <recommendedName>
        <fullName evidence="4">Domain of unknown function DB domain-containing protein</fullName>
    </recommendedName>
</protein>
<reference evidence="2" key="1">
    <citation type="journal article" date="2020" name="Mol. Plant Microbe Interact.">
        <title>Genome Sequence of the Biocontrol Agent Coniothyrium minitans strain Conio (IMI 134523).</title>
        <authorList>
            <person name="Patel D."/>
            <person name="Shittu T.A."/>
            <person name="Baroncelli R."/>
            <person name="Muthumeenakshi S."/>
            <person name="Osborne T.H."/>
            <person name="Janganan T.K."/>
            <person name="Sreenivasaprasad S."/>
        </authorList>
    </citation>
    <scope>NUCLEOTIDE SEQUENCE</scope>
    <source>
        <strain evidence="2">Conio</strain>
    </source>
</reference>
<dbReference type="AlphaFoldDB" id="A0A9P6GQY8"/>
<accession>A0A9P6GQY8</accession>